<proteinExistence type="predicted"/>
<accession>A0ABQ5ZJF7</accession>
<dbReference type="Proteomes" id="UP001156702">
    <property type="component" value="Unassembled WGS sequence"/>
</dbReference>
<comment type="caution">
    <text evidence="1">The sequence shown here is derived from an EMBL/GenBank/DDBJ whole genome shotgun (WGS) entry which is preliminary data.</text>
</comment>
<sequence length="76" mass="7913">MTIGVDMTVDLLAGHRIEDDPARGFRTIVQPDHIAAAHTVNLFLPTPAGRLRTVAATAGSTASIESAWIAFAPSSG</sequence>
<organism evidence="1 2">
    <name type="scientific">Shinella yambaruensis</name>
    <dbReference type="NCBI Taxonomy" id="415996"/>
    <lineage>
        <taxon>Bacteria</taxon>
        <taxon>Pseudomonadati</taxon>
        <taxon>Pseudomonadota</taxon>
        <taxon>Alphaproteobacteria</taxon>
        <taxon>Hyphomicrobiales</taxon>
        <taxon>Rhizobiaceae</taxon>
        <taxon>Shinella</taxon>
    </lineage>
</organism>
<evidence type="ECO:0000313" key="1">
    <source>
        <dbReference type="EMBL" id="GLR51766.1"/>
    </source>
</evidence>
<reference evidence="2" key="1">
    <citation type="journal article" date="2019" name="Int. J. Syst. Evol. Microbiol.">
        <title>The Global Catalogue of Microorganisms (GCM) 10K type strain sequencing project: providing services to taxonomists for standard genome sequencing and annotation.</title>
        <authorList>
            <consortium name="The Broad Institute Genomics Platform"/>
            <consortium name="The Broad Institute Genome Sequencing Center for Infectious Disease"/>
            <person name="Wu L."/>
            <person name="Ma J."/>
        </authorList>
    </citation>
    <scope>NUCLEOTIDE SEQUENCE [LARGE SCALE GENOMIC DNA]</scope>
    <source>
        <strain evidence="2">NBRC 102122</strain>
    </source>
</reference>
<gene>
    <name evidence="1" type="ORF">GCM10007923_29760</name>
</gene>
<name>A0ABQ5ZJF7_9HYPH</name>
<keyword evidence="2" id="KW-1185">Reference proteome</keyword>
<protein>
    <submittedName>
        <fullName evidence="1">Uncharacterized protein</fullName>
    </submittedName>
</protein>
<dbReference type="EMBL" id="BSOP01000020">
    <property type="protein sequence ID" value="GLR51766.1"/>
    <property type="molecule type" value="Genomic_DNA"/>
</dbReference>
<evidence type="ECO:0000313" key="2">
    <source>
        <dbReference type="Proteomes" id="UP001156702"/>
    </source>
</evidence>